<keyword evidence="1" id="KW-0378">Hydrolase</keyword>
<name>A0ACD4RAU7_9BACI</name>
<dbReference type="Proteomes" id="UP001226091">
    <property type="component" value="Chromosome"/>
</dbReference>
<keyword evidence="2" id="KW-1185">Reference proteome</keyword>
<evidence type="ECO:0000313" key="1">
    <source>
        <dbReference type="EMBL" id="WHZ57573.1"/>
    </source>
</evidence>
<organism evidence="1 2">
    <name type="scientific">Metabacillus hrfriensis</name>
    <dbReference type="NCBI Taxonomy" id="3048891"/>
    <lineage>
        <taxon>Bacteria</taxon>
        <taxon>Bacillati</taxon>
        <taxon>Bacillota</taxon>
        <taxon>Bacilli</taxon>
        <taxon>Bacillales</taxon>
        <taxon>Bacillaceae</taxon>
        <taxon>Metabacillus</taxon>
    </lineage>
</organism>
<keyword evidence="1" id="KW-0326">Glycosidase</keyword>
<protein>
    <submittedName>
        <fullName evidence="1">Beta-galactosidase</fullName>
        <ecNumber evidence="1">3.2.1.23</ecNumber>
    </submittedName>
</protein>
<evidence type="ECO:0000313" key="2">
    <source>
        <dbReference type="Proteomes" id="UP001226091"/>
    </source>
</evidence>
<sequence>MKQVLVFYDEAFPFAGLRPTREWLNLLKEKFTVVDSKNLEMELRNPVYSSFIHMHGPYFPKRSWGHISSFLEKGKGLLYLGGIPFRKPCNFINGSWEIEREQTGYHMHLNIHEALSVKSKDVKTLNHNKEIPLLDGFEALFSKEDTYNFILHVTKKSSIEKEMGSNGPMDARIYPLLTGNKGERKITAPVVLIENYKGKFPGGRWIFINQELANPFYNEQSIHLLENLSQYMNCGVTEIWLKTNYACYEVNESPVISLQFQSIHKKSTEWTFELKITKDHAEVFTHSFQATVSSYLDFKRIHPDITISPGLYNVVCTATSDAGEKLIYKQGFWGMDRSLLSKGEPLTVDRDYFRKNGKPLPIVGMTYMTSDVSRYFLFLPNPAVWDRDFAQMKKANINYVRTGIWTAYRNIMFVDGHVSEEVLRALDAFVLCAKKYEIDVTFCFFSFTPEMWDGENPYLDPRSVEAQKRFITTIVQRHKETKNLNWDLINEPSMFDPDRGFSGPRSLHDSYDKKEFRKWLKNKHRTIENLQENWNATPAEIADFNSIDTPEPSEINSHIQNMAWGNRGLKWFDYTFYTMDMHNKWAKDLTAAIKHFTPDQLVTVGQDEALTSQRPSPMFYEEAVDYTTNHSWWFMDQLLWDSIFTKAPNKPNLIQETGIMYVERPDNIAKRTEEELRNILERKYAYSFAGAGAGAVQWIWNTNYFMNNINESNIGALRADGTEKPEADVSYDFGAFMKDISHIFEGRKMEEVAVIFPFSNDFSNRRLAFDSTARLTRVMACELNVAFRAISEYHLDDLRINPSKLIIVPSAHTFNTNAFEKLLEIVEATEATLLYTGPISLDEYWNKTERAKRIVGKTSVGNIRREEFMFINNTRHLASFPDKRIAEVMKEIPLDCIQPTEIQQYKIGKGKLLWSPLSIELNERNEPISELYKYALNVAGVAEDLRWIKGNYPGIYGRKISFHSEDLFIFVSECGEDIEMEIQNTQNGTTYEFLLEAERSVLFAAGKDGKLIGVYRDHEVSAAVIQSGFTHIK</sequence>
<gene>
    <name evidence="1" type="ORF">QLQ22_23495</name>
</gene>
<reference evidence="2" key="1">
    <citation type="journal article" date="2025" name="Aquaculture">
        <title>Assessment of the bioflocculant production and safety properties of Metabacillus hrfriensis sp. nov. based on phenotypic and whole-genome sequencing analysis.</title>
        <authorList>
            <person name="Zhang R."/>
            <person name="Zhao Z."/>
            <person name="Luo L."/>
            <person name="Wang S."/>
            <person name="Guo K."/>
            <person name="Xu W."/>
        </authorList>
    </citation>
    <scope>NUCLEOTIDE SEQUENCE [LARGE SCALE GENOMIC DNA]</scope>
    <source>
        <strain evidence="2">CT-WN-B3</strain>
    </source>
</reference>
<proteinExistence type="predicted"/>
<dbReference type="EMBL" id="CP126116">
    <property type="protein sequence ID" value="WHZ57573.1"/>
    <property type="molecule type" value="Genomic_DNA"/>
</dbReference>
<dbReference type="EC" id="3.2.1.23" evidence="1"/>
<accession>A0ACD4RAU7</accession>